<evidence type="ECO:0000313" key="2">
    <source>
        <dbReference type="EMBL" id="QEV21917.1"/>
    </source>
</evidence>
<dbReference type="KEGG" id="salw:CP975_34345"/>
<dbReference type="AlphaFoldDB" id="A0A5J6HY37"/>
<accession>A0A5J6HY37</accession>
<proteinExistence type="predicted"/>
<dbReference type="EMBL" id="CP023695">
    <property type="protein sequence ID" value="QEV21917.1"/>
    <property type="molecule type" value="Genomic_DNA"/>
</dbReference>
<protein>
    <recommendedName>
        <fullName evidence="4">B12-binding domain-containing protein</fullName>
    </recommendedName>
</protein>
<evidence type="ECO:0000313" key="3">
    <source>
        <dbReference type="Proteomes" id="UP000326553"/>
    </source>
</evidence>
<sequence length="199" mass="21415">MKIQIGSRQREAGAMEMSLHPSEEAVGIDGRYQWALPLPAARRPARQLSSVWYFALPLTSAHRGGASGGGADIEGVDGQERYRNEGCVYPHAALVEMMTYQHRCFPGMTARYIDMSHVQWPEVQAMIESDPPEVAALSAYTATALWAFIVAAEVKRVNPDAVVVFGTTMPESCTGRSSPVSTAAVSSTTSVPATTARSP</sequence>
<name>A0A5J6HY37_STRAD</name>
<dbReference type="Proteomes" id="UP000326553">
    <property type="component" value="Chromosome"/>
</dbReference>
<feature type="compositionally biased region" description="Low complexity" evidence="1">
    <location>
        <begin position="176"/>
        <end position="199"/>
    </location>
</feature>
<feature type="region of interest" description="Disordered" evidence="1">
    <location>
        <begin position="174"/>
        <end position="199"/>
    </location>
</feature>
<keyword evidence="3" id="KW-1185">Reference proteome</keyword>
<evidence type="ECO:0008006" key="4">
    <source>
        <dbReference type="Google" id="ProtNLM"/>
    </source>
</evidence>
<organism evidence="2 3">
    <name type="scientific">Streptomyces alboniger</name>
    <dbReference type="NCBI Taxonomy" id="132473"/>
    <lineage>
        <taxon>Bacteria</taxon>
        <taxon>Bacillati</taxon>
        <taxon>Actinomycetota</taxon>
        <taxon>Actinomycetes</taxon>
        <taxon>Kitasatosporales</taxon>
        <taxon>Streptomycetaceae</taxon>
        <taxon>Streptomyces</taxon>
        <taxon>Streptomyces aurantiacus group</taxon>
    </lineage>
</organism>
<gene>
    <name evidence="2" type="ORF">CP975_34345</name>
</gene>
<reference evidence="2 3" key="1">
    <citation type="submission" date="2017-09" db="EMBL/GenBank/DDBJ databases">
        <authorList>
            <person name="Lee N."/>
            <person name="Cho B.-K."/>
        </authorList>
    </citation>
    <scope>NUCLEOTIDE SEQUENCE [LARGE SCALE GENOMIC DNA]</scope>
    <source>
        <strain evidence="2 3">ATCC 12461</strain>
    </source>
</reference>
<dbReference type="OrthoDB" id="3963715at2"/>
<evidence type="ECO:0000256" key="1">
    <source>
        <dbReference type="SAM" id="MobiDB-lite"/>
    </source>
</evidence>
<dbReference type="RefSeq" id="WP_150477723.1">
    <property type="nucleotide sequence ID" value="NZ_CP023695.1"/>
</dbReference>